<reference evidence="1" key="1">
    <citation type="submission" date="2014-09" db="EMBL/GenBank/DDBJ databases">
        <authorList>
            <person name="Magalhaes I.L.F."/>
            <person name="Oliveira U."/>
            <person name="Santos F.R."/>
            <person name="Vidigal T.H.D.A."/>
            <person name="Brescovit A.D."/>
            <person name="Santos A.J."/>
        </authorList>
    </citation>
    <scope>NUCLEOTIDE SEQUENCE</scope>
    <source>
        <tissue evidence="1">Shoot tissue taken approximately 20 cm above the soil surface</tissue>
    </source>
</reference>
<dbReference type="AlphaFoldDB" id="A0A0A9FYK3"/>
<name>A0A0A9FYK3_ARUDO</name>
<evidence type="ECO:0000313" key="1">
    <source>
        <dbReference type="EMBL" id="JAE17347.1"/>
    </source>
</evidence>
<dbReference type="EMBL" id="GBRH01180549">
    <property type="protein sequence ID" value="JAE17347.1"/>
    <property type="molecule type" value="Transcribed_RNA"/>
</dbReference>
<reference evidence="1" key="2">
    <citation type="journal article" date="2015" name="Data Brief">
        <title>Shoot transcriptome of the giant reed, Arundo donax.</title>
        <authorList>
            <person name="Barrero R.A."/>
            <person name="Guerrero F.D."/>
            <person name="Moolhuijzen P."/>
            <person name="Goolsby J.A."/>
            <person name="Tidwell J."/>
            <person name="Bellgard S.E."/>
            <person name="Bellgard M.I."/>
        </authorList>
    </citation>
    <scope>NUCLEOTIDE SEQUENCE</scope>
    <source>
        <tissue evidence="1">Shoot tissue taken approximately 20 cm above the soil surface</tissue>
    </source>
</reference>
<sequence>MLPSSNTTVHTLTVTVTFAYWAIGHDKRDVIFFSIKQ</sequence>
<proteinExistence type="predicted"/>
<accession>A0A0A9FYK3</accession>
<protein>
    <submittedName>
        <fullName evidence="1">Uncharacterized protein</fullName>
    </submittedName>
</protein>
<organism evidence="1">
    <name type="scientific">Arundo donax</name>
    <name type="common">Giant reed</name>
    <name type="synonym">Donax arundinaceus</name>
    <dbReference type="NCBI Taxonomy" id="35708"/>
    <lineage>
        <taxon>Eukaryota</taxon>
        <taxon>Viridiplantae</taxon>
        <taxon>Streptophyta</taxon>
        <taxon>Embryophyta</taxon>
        <taxon>Tracheophyta</taxon>
        <taxon>Spermatophyta</taxon>
        <taxon>Magnoliopsida</taxon>
        <taxon>Liliopsida</taxon>
        <taxon>Poales</taxon>
        <taxon>Poaceae</taxon>
        <taxon>PACMAD clade</taxon>
        <taxon>Arundinoideae</taxon>
        <taxon>Arundineae</taxon>
        <taxon>Arundo</taxon>
    </lineage>
</organism>